<evidence type="ECO:0000313" key="2">
    <source>
        <dbReference type="Proteomes" id="UP000178606"/>
    </source>
</evidence>
<proteinExistence type="predicted"/>
<dbReference type="AlphaFoldDB" id="A0A1F6CS14"/>
<organism evidence="1 2">
    <name type="scientific">Handelsmanbacteria sp. (strain RIFCSPLOWO2_12_FULL_64_10)</name>
    <dbReference type="NCBI Taxonomy" id="1817868"/>
    <lineage>
        <taxon>Bacteria</taxon>
        <taxon>Candidatus Handelsmaniibacteriota</taxon>
    </lineage>
</organism>
<name>A0A1F6CS14_HANXR</name>
<dbReference type="EMBL" id="MFKF01000162">
    <property type="protein sequence ID" value="OGG51979.1"/>
    <property type="molecule type" value="Genomic_DNA"/>
</dbReference>
<dbReference type="Proteomes" id="UP000178606">
    <property type="component" value="Unassembled WGS sequence"/>
</dbReference>
<dbReference type="Gene3D" id="3.10.590.10">
    <property type="entry name" value="ph1033 like domains"/>
    <property type="match status" value="1"/>
</dbReference>
<sequence length="121" mass="13604">MRLRITKVDEYQFLTCVKNAVWGSKAARFNDWKVGDFLAITAEKAIAGLAEVAGEPYFSKKPVWDNGIFPHRIPLKLPMCFSLVIVTHYWAKFEMSSLPLGDQIMGGGFAINESLKVVPLR</sequence>
<protein>
    <submittedName>
        <fullName evidence="1">Uncharacterized protein</fullName>
    </submittedName>
</protein>
<accession>A0A1F6CS14</accession>
<reference evidence="1 2" key="1">
    <citation type="journal article" date="2016" name="Nat. Commun.">
        <title>Thousands of microbial genomes shed light on interconnected biogeochemical processes in an aquifer system.</title>
        <authorList>
            <person name="Anantharaman K."/>
            <person name="Brown C.T."/>
            <person name="Hug L.A."/>
            <person name="Sharon I."/>
            <person name="Castelle C.J."/>
            <person name="Probst A.J."/>
            <person name="Thomas B.C."/>
            <person name="Singh A."/>
            <person name="Wilkins M.J."/>
            <person name="Karaoz U."/>
            <person name="Brodie E.L."/>
            <person name="Williams K.H."/>
            <person name="Hubbard S.S."/>
            <person name="Banfield J.F."/>
        </authorList>
    </citation>
    <scope>NUCLEOTIDE SEQUENCE [LARGE SCALE GENOMIC DNA]</scope>
    <source>
        <strain evidence="2">RIFCSPLOWO2_12_FULL_64_10</strain>
    </source>
</reference>
<comment type="caution">
    <text evidence="1">The sequence shown here is derived from an EMBL/GenBank/DDBJ whole genome shotgun (WGS) entry which is preliminary data.</text>
</comment>
<evidence type="ECO:0000313" key="1">
    <source>
        <dbReference type="EMBL" id="OGG51979.1"/>
    </source>
</evidence>
<gene>
    <name evidence="1" type="ORF">A3F84_15285</name>
</gene>